<reference evidence="2 3" key="1">
    <citation type="journal article" date="2021" name="Angew. Chem. Int. Ed. Engl.">
        <title>A novel family of nonribosomal peptides modulate collective behavior in Pseudovibrio bacteria isolated from marine sponges.</title>
        <authorList>
            <person name="Ioca L.P."/>
            <person name="Dai Y."/>
            <person name="Kunakom S."/>
            <person name="Diaz-Espinosa J."/>
            <person name="Krunic A."/>
            <person name="Crnkovic C.M."/>
            <person name="Orjala J."/>
            <person name="Sanchez L.M."/>
            <person name="Ferreira A.G."/>
            <person name="Berlinck R.G.S."/>
            <person name="Eustaquio A.S."/>
        </authorList>
    </citation>
    <scope>NUCLEOTIDE SEQUENCE [LARGE SCALE GENOMIC DNA]</scope>
    <source>
        <strain evidence="2 3">Ab134</strain>
    </source>
</reference>
<name>A0ABX8AHM1_9HYPH</name>
<gene>
    <name evidence="2" type="ORF">KGB56_14050</name>
</gene>
<accession>A0ABX8AHM1</accession>
<dbReference type="RefSeq" id="WP_075698862.1">
    <property type="nucleotide sequence ID" value="NZ_CP074126.1"/>
</dbReference>
<evidence type="ECO:0000313" key="2">
    <source>
        <dbReference type="EMBL" id="QUS54514.1"/>
    </source>
</evidence>
<keyword evidence="1" id="KW-0812">Transmembrane</keyword>
<sequence>MQRKRNLINGLVIVSRWQFLMLRMHRFLWLLPALAAACVALAAGWQMLPAVASWNTLAAFLWLWCGVVAIGCARHCVGRCFTA</sequence>
<evidence type="ECO:0000313" key="3">
    <source>
        <dbReference type="Proteomes" id="UP000680706"/>
    </source>
</evidence>
<evidence type="ECO:0000256" key="1">
    <source>
        <dbReference type="SAM" id="Phobius"/>
    </source>
</evidence>
<feature type="transmembrane region" description="Helical" evidence="1">
    <location>
        <begin position="52"/>
        <end position="73"/>
    </location>
</feature>
<protein>
    <submittedName>
        <fullName evidence="2">Uncharacterized protein</fullName>
    </submittedName>
</protein>
<keyword evidence="1" id="KW-1133">Transmembrane helix</keyword>
<keyword evidence="1" id="KW-0472">Membrane</keyword>
<organism evidence="2 3">
    <name type="scientific">Pseudovibrio brasiliensis</name>
    <dbReference type="NCBI Taxonomy" id="1898042"/>
    <lineage>
        <taxon>Bacteria</taxon>
        <taxon>Pseudomonadati</taxon>
        <taxon>Pseudomonadota</taxon>
        <taxon>Alphaproteobacteria</taxon>
        <taxon>Hyphomicrobiales</taxon>
        <taxon>Stappiaceae</taxon>
        <taxon>Pseudovibrio</taxon>
    </lineage>
</organism>
<proteinExistence type="predicted"/>
<dbReference type="EMBL" id="CP074126">
    <property type="protein sequence ID" value="QUS54514.1"/>
    <property type="molecule type" value="Genomic_DNA"/>
</dbReference>
<keyword evidence="3" id="KW-1185">Reference proteome</keyword>
<dbReference type="Proteomes" id="UP000680706">
    <property type="component" value="Chromosome"/>
</dbReference>